<dbReference type="SUPFAM" id="SSF53822">
    <property type="entry name" value="Periplasmic binding protein-like I"/>
    <property type="match status" value="1"/>
</dbReference>
<comment type="similarity">
    <text evidence="1">Belongs to the leucine-binding protein family.</text>
</comment>
<evidence type="ECO:0000256" key="3">
    <source>
        <dbReference type="SAM" id="SignalP"/>
    </source>
</evidence>
<evidence type="ECO:0000313" key="6">
    <source>
        <dbReference type="Proteomes" id="UP001597417"/>
    </source>
</evidence>
<evidence type="ECO:0000259" key="4">
    <source>
        <dbReference type="Pfam" id="PF13458"/>
    </source>
</evidence>
<dbReference type="PANTHER" id="PTHR30483">
    <property type="entry name" value="LEUCINE-SPECIFIC-BINDING PROTEIN"/>
    <property type="match status" value="1"/>
</dbReference>
<dbReference type="Pfam" id="PF13458">
    <property type="entry name" value="Peripla_BP_6"/>
    <property type="match status" value="1"/>
</dbReference>
<dbReference type="PROSITE" id="PS51257">
    <property type="entry name" value="PROKAR_LIPOPROTEIN"/>
    <property type="match status" value="1"/>
</dbReference>
<dbReference type="PANTHER" id="PTHR30483:SF38">
    <property type="entry name" value="BLR7848 PROTEIN"/>
    <property type="match status" value="1"/>
</dbReference>
<dbReference type="InterPro" id="IPR028082">
    <property type="entry name" value="Peripla_BP_I"/>
</dbReference>
<sequence length="429" mass="44135">MSIIRSFRRSRGSGRWPLVALVVCVLALAACAAKPDSGGAAANSGETVLGPAKAATGTPVTIGVLGVAGGPYSIPSLGEQATATASYVNEHLGGIAGHPVKVDVCNDLADGPSATACANRFVDEHVTAVVSLLGFNFDQFTTILAQAGIPYIGAAGPVNVPETSTPGLYFFQGGPAPGYAAVALYAQRKGWKKLTLVSFETPVVTQLLDSMARPIYRQAGIDLSFSPVPIGSPDVAPQIQAALATHPDAILVQTDPTSCLTVLRALDTVGSRLPVIGFPNCGATSVVDAMRSRMNLTDIQGAAATSDSAEAKLYHAIMSHYSSKTDTGGLASNGYIGIMGLARLVNASGLTGEIDARKVGQAIATAPPVQRPGGLDTETMSCGHSVYTIPQVKSVICDSRYYVSEITKGVRGPVQSIDSAQFVQTAFGA</sequence>
<dbReference type="InterPro" id="IPR051010">
    <property type="entry name" value="BCAA_transport"/>
</dbReference>
<organism evidence="5 6">
    <name type="scientific">Amycolatopsis pigmentata</name>
    <dbReference type="NCBI Taxonomy" id="450801"/>
    <lineage>
        <taxon>Bacteria</taxon>
        <taxon>Bacillati</taxon>
        <taxon>Actinomycetota</taxon>
        <taxon>Actinomycetes</taxon>
        <taxon>Pseudonocardiales</taxon>
        <taxon>Pseudonocardiaceae</taxon>
        <taxon>Amycolatopsis</taxon>
    </lineage>
</organism>
<dbReference type="Proteomes" id="UP001597417">
    <property type="component" value="Unassembled WGS sequence"/>
</dbReference>
<dbReference type="InterPro" id="IPR028081">
    <property type="entry name" value="Leu-bd"/>
</dbReference>
<evidence type="ECO:0000313" key="5">
    <source>
        <dbReference type="EMBL" id="MFD2416496.1"/>
    </source>
</evidence>
<name>A0ABW5FUW8_9PSEU</name>
<keyword evidence="6" id="KW-1185">Reference proteome</keyword>
<evidence type="ECO:0000256" key="1">
    <source>
        <dbReference type="ARBA" id="ARBA00010062"/>
    </source>
</evidence>
<gene>
    <name evidence="5" type="ORF">ACFSXZ_09140</name>
</gene>
<feature type="chain" id="PRO_5045458563" evidence="3">
    <location>
        <begin position="33"/>
        <end position="429"/>
    </location>
</feature>
<dbReference type="RefSeq" id="WP_378263329.1">
    <property type="nucleotide sequence ID" value="NZ_JBHUKR010000006.1"/>
</dbReference>
<dbReference type="EMBL" id="JBHUKR010000006">
    <property type="protein sequence ID" value="MFD2416496.1"/>
    <property type="molecule type" value="Genomic_DNA"/>
</dbReference>
<feature type="signal peptide" evidence="3">
    <location>
        <begin position="1"/>
        <end position="32"/>
    </location>
</feature>
<evidence type="ECO:0000256" key="2">
    <source>
        <dbReference type="ARBA" id="ARBA00022729"/>
    </source>
</evidence>
<proteinExistence type="inferred from homology"/>
<keyword evidence="2 3" id="KW-0732">Signal</keyword>
<protein>
    <submittedName>
        <fullName evidence="5">ABC transporter substrate-binding protein</fullName>
    </submittedName>
</protein>
<comment type="caution">
    <text evidence="5">The sequence shown here is derived from an EMBL/GenBank/DDBJ whole genome shotgun (WGS) entry which is preliminary data.</text>
</comment>
<accession>A0ABW5FUW8</accession>
<feature type="domain" description="Leucine-binding protein" evidence="4">
    <location>
        <begin position="59"/>
        <end position="374"/>
    </location>
</feature>
<reference evidence="6" key="1">
    <citation type="journal article" date="2019" name="Int. J. Syst. Evol. Microbiol.">
        <title>The Global Catalogue of Microorganisms (GCM) 10K type strain sequencing project: providing services to taxonomists for standard genome sequencing and annotation.</title>
        <authorList>
            <consortium name="The Broad Institute Genomics Platform"/>
            <consortium name="The Broad Institute Genome Sequencing Center for Infectious Disease"/>
            <person name="Wu L."/>
            <person name="Ma J."/>
        </authorList>
    </citation>
    <scope>NUCLEOTIDE SEQUENCE [LARGE SCALE GENOMIC DNA]</scope>
    <source>
        <strain evidence="6">CGMCC 4.7645</strain>
    </source>
</reference>
<dbReference type="Gene3D" id="3.40.50.2300">
    <property type="match status" value="2"/>
</dbReference>